<protein>
    <submittedName>
        <fullName evidence="1">7267_t:CDS:1</fullName>
    </submittedName>
</protein>
<evidence type="ECO:0000313" key="2">
    <source>
        <dbReference type="Proteomes" id="UP000789396"/>
    </source>
</evidence>
<proteinExistence type="predicted"/>
<evidence type="ECO:0000313" key="1">
    <source>
        <dbReference type="EMBL" id="CAG8813579.1"/>
    </source>
</evidence>
<accession>A0A9N9K7A4</accession>
<dbReference type="Proteomes" id="UP000789396">
    <property type="component" value="Unassembled WGS sequence"/>
</dbReference>
<name>A0A9N9K7A4_9GLOM</name>
<dbReference type="EMBL" id="CAJVPZ010088664">
    <property type="protein sequence ID" value="CAG8813579.1"/>
    <property type="molecule type" value="Genomic_DNA"/>
</dbReference>
<dbReference type="AlphaFoldDB" id="A0A9N9K7A4"/>
<sequence length="218" mass="25608">FDQLKALYQPKKDYEIEMKKILETNELFAESTYHIENDEEMQYSDNQVLTPLQIKKFQTIFSQNTIEVNNDEGEINEKLTVILDQQEKEAFNNKLRTKVCCKTKSCLTKIDHELAFKIFDDIRGLTKAEYSMFLLGTLHAMIHPNKTLHSKEKQNLTIKYTFNENEICEKAFQIIHSLSIKKWESIRQQYRINGIKPMKHALSGRKSHNALSFTTILN</sequence>
<keyword evidence="2" id="KW-1185">Reference proteome</keyword>
<reference evidence="1" key="1">
    <citation type="submission" date="2021-06" db="EMBL/GenBank/DDBJ databases">
        <authorList>
            <person name="Kallberg Y."/>
            <person name="Tangrot J."/>
            <person name="Rosling A."/>
        </authorList>
    </citation>
    <scope>NUCLEOTIDE SEQUENCE</scope>
    <source>
        <strain evidence="1">IN212</strain>
    </source>
</reference>
<feature type="non-terminal residue" evidence="1">
    <location>
        <position position="1"/>
    </location>
</feature>
<feature type="non-terminal residue" evidence="1">
    <location>
        <position position="218"/>
    </location>
</feature>
<dbReference type="OrthoDB" id="2418329at2759"/>
<comment type="caution">
    <text evidence="1">The sequence shown here is derived from an EMBL/GenBank/DDBJ whole genome shotgun (WGS) entry which is preliminary data.</text>
</comment>
<organism evidence="1 2">
    <name type="scientific">Racocetra fulgida</name>
    <dbReference type="NCBI Taxonomy" id="60492"/>
    <lineage>
        <taxon>Eukaryota</taxon>
        <taxon>Fungi</taxon>
        <taxon>Fungi incertae sedis</taxon>
        <taxon>Mucoromycota</taxon>
        <taxon>Glomeromycotina</taxon>
        <taxon>Glomeromycetes</taxon>
        <taxon>Diversisporales</taxon>
        <taxon>Gigasporaceae</taxon>
        <taxon>Racocetra</taxon>
    </lineage>
</organism>
<gene>
    <name evidence="1" type="ORF">RFULGI_LOCUS19014</name>
</gene>